<feature type="domain" description="SCP" evidence="2">
    <location>
        <begin position="58"/>
        <end position="129"/>
    </location>
</feature>
<evidence type="ECO:0000313" key="4">
    <source>
        <dbReference type="Proteomes" id="UP000694546"/>
    </source>
</evidence>
<dbReference type="AlphaFoldDB" id="A0A8C5AS14"/>
<dbReference type="Gene3D" id="3.40.33.10">
    <property type="entry name" value="CAP"/>
    <property type="match status" value="1"/>
</dbReference>
<feature type="region of interest" description="Disordered" evidence="1">
    <location>
        <begin position="37"/>
        <end position="64"/>
    </location>
</feature>
<dbReference type="InterPro" id="IPR014044">
    <property type="entry name" value="CAP_dom"/>
</dbReference>
<evidence type="ECO:0000313" key="3">
    <source>
        <dbReference type="Ensembl" id="ENSGMOP00000036318.1"/>
    </source>
</evidence>
<dbReference type="Pfam" id="PF00188">
    <property type="entry name" value="CAP"/>
    <property type="match status" value="1"/>
</dbReference>
<dbReference type="SUPFAM" id="SSF55797">
    <property type="entry name" value="PR-1-like"/>
    <property type="match status" value="1"/>
</dbReference>
<sequence length="140" mass="15401">MPGLNFSPSPPLLPTTPVSKPNTKARYFLLLSIPSSHPGSHTQTHKHTNTHTGIRPDSNTKHQNTPLKQWAIIGSVTRDKTETLGDPCSTLTCWFPLQAHFTQVVWKETTEVGVGLATDGKRVFVVAQYRPAGNIEASFE</sequence>
<evidence type="ECO:0000259" key="2">
    <source>
        <dbReference type="Pfam" id="PF00188"/>
    </source>
</evidence>
<proteinExistence type="predicted"/>
<protein>
    <recommendedName>
        <fullName evidence="2">SCP domain-containing protein</fullName>
    </recommendedName>
</protein>
<reference evidence="3" key="2">
    <citation type="submission" date="2025-09" db="UniProtKB">
        <authorList>
            <consortium name="Ensembl"/>
        </authorList>
    </citation>
    <scope>IDENTIFICATION</scope>
</reference>
<dbReference type="Ensembl" id="ENSGMOT00000039870.1">
    <property type="protein sequence ID" value="ENSGMOP00000036318.1"/>
    <property type="gene ID" value="ENSGMOG00000037094.1"/>
</dbReference>
<keyword evidence="4" id="KW-1185">Reference proteome</keyword>
<name>A0A8C5AS14_GADMO</name>
<organism evidence="3 4">
    <name type="scientific">Gadus morhua</name>
    <name type="common">Atlantic cod</name>
    <dbReference type="NCBI Taxonomy" id="8049"/>
    <lineage>
        <taxon>Eukaryota</taxon>
        <taxon>Metazoa</taxon>
        <taxon>Chordata</taxon>
        <taxon>Craniata</taxon>
        <taxon>Vertebrata</taxon>
        <taxon>Euteleostomi</taxon>
        <taxon>Actinopterygii</taxon>
        <taxon>Neopterygii</taxon>
        <taxon>Teleostei</taxon>
        <taxon>Neoteleostei</taxon>
        <taxon>Acanthomorphata</taxon>
        <taxon>Zeiogadaria</taxon>
        <taxon>Gadariae</taxon>
        <taxon>Gadiformes</taxon>
        <taxon>Gadoidei</taxon>
        <taxon>Gadidae</taxon>
        <taxon>Gadus</taxon>
    </lineage>
</organism>
<dbReference type="Proteomes" id="UP000694546">
    <property type="component" value="Chromosome 6"/>
</dbReference>
<evidence type="ECO:0000256" key="1">
    <source>
        <dbReference type="SAM" id="MobiDB-lite"/>
    </source>
</evidence>
<accession>A0A8C5AS14</accession>
<dbReference type="GeneTree" id="ENSGT00940000177785"/>
<dbReference type="InterPro" id="IPR035940">
    <property type="entry name" value="CAP_sf"/>
</dbReference>
<reference evidence="3" key="1">
    <citation type="submission" date="2025-08" db="UniProtKB">
        <authorList>
            <consortium name="Ensembl"/>
        </authorList>
    </citation>
    <scope>IDENTIFICATION</scope>
</reference>